<evidence type="ECO:0000256" key="3">
    <source>
        <dbReference type="ARBA" id="ARBA00012552"/>
    </source>
</evidence>
<dbReference type="InterPro" id="IPR006935">
    <property type="entry name" value="Helicase/UvrB_N"/>
</dbReference>
<keyword evidence="4" id="KW-0963">Cytoplasm</keyword>
<dbReference type="GO" id="GO:0002753">
    <property type="term" value="P:cytoplasmic pattern recognition receptor signaling pathway"/>
    <property type="evidence" value="ECO:0007669"/>
    <property type="project" value="TreeGrafter"/>
</dbReference>
<comment type="catalytic activity">
    <reaction evidence="15">
        <text>ATP + H2O = ADP + phosphate + H(+)</text>
        <dbReference type="Rhea" id="RHEA:13065"/>
        <dbReference type="ChEBI" id="CHEBI:15377"/>
        <dbReference type="ChEBI" id="CHEBI:15378"/>
        <dbReference type="ChEBI" id="CHEBI:30616"/>
        <dbReference type="ChEBI" id="CHEBI:43474"/>
        <dbReference type="ChEBI" id="CHEBI:456216"/>
        <dbReference type="EC" id="3.6.4.13"/>
    </reaction>
    <physiologicalReaction direction="left-to-right" evidence="15">
        <dbReference type="Rhea" id="RHEA:13066"/>
    </physiologicalReaction>
</comment>
<proteinExistence type="inferred from homology"/>
<dbReference type="Proteomes" id="UP001460270">
    <property type="component" value="Unassembled WGS sequence"/>
</dbReference>
<organism evidence="19 20">
    <name type="scientific">Mugilogobius chulae</name>
    <name type="common">yellowstripe goby</name>
    <dbReference type="NCBI Taxonomy" id="88201"/>
    <lineage>
        <taxon>Eukaryota</taxon>
        <taxon>Metazoa</taxon>
        <taxon>Chordata</taxon>
        <taxon>Craniata</taxon>
        <taxon>Vertebrata</taxon>
        <taxon>Euteleostomi</taxon>
        <taxon>Actinopterygii</taxon>
        <taxon>Neopterygii</taxon>
        <taxon>Teleostei</taxon>
        <taxon>Neoteleostei</taxon>
        <taxon>Acanthomorphata</taxon>
        <taxon>Gobiaria</taxon>
        <taxon>Gobiiformes</taxon>
        <taxon>Gobioidei</taxon>
        <taxon>Gobiidae</taxon>
        <taxon>Gobionellinae</taxon>
        <taxon>Mugilogobius</taxon>
    </lineage>
</organism>
<keyword evidence="20" id="KW-1185">Reference proteome</keyword>
<dbReference type="AlphaFoldDB" id="A0AAW0Q1T6"/>
<feature type="domain" description="Helicase C-terminal" evidence="17">
    <location>
        <begin position="437"/>
        <end position="591"/>
    </location>
</feature>
<evidence type="ECO:0000256" key="8">
    <source>
        <dbReference type="ARBA" id="ARBA00022801"/>
    </source>
</evidence>
<evidence type="ECO:0000259" key="18">
    <source>
        <dbReference type="PROSITE" id="PS51789"/>
    </source>
</evidence>
<evidence type="ECO:0000259" key="17">
    <source>
        <dbReference type="PROSITE" id="PS51194"/>
    </source>
</evidence>
<evidence type="ECO:0000256" key="5">
    <source>
        <dbReference type="ARBA" id="ARBA00022588"/>
    </source>
</evidence>
<comment type="caution">
    <text evidence="19">The sequence shown here is derived from an EMBL/GenBank/DDBJ whole genome shotgun (WGS) entry which is preliminary data.</text>
</comment>
<dbReference type="InterPro" id="IPR051363">
    <property type="entry name" value="RLR_Helicase"/>
</dbReference>
<keyword evidence="6" id="KW-0479">Metal-binding</keyword>
<evidence type="ECO:0000256" key="12">
    <source>
        <dbReference type="ARBA" id="ARBA00022859"/>
    </source>
</evidence>
<evidence type="ECO:0000256" key="10">
    <source>
        <dbReference type="ARBA" id="ARBA00022833"/>
    </source>
</evidence>
<keyword evidence="7" id="KW-0547">Nucleotide-binding</keyword>
<evidence type="ECO:0000256" key="6">
    <source>
        <dbReference type="ARBA" id="ARBA00022723"/>
    </source>
</evidence>
<sequence length="756" mass="86290">MLRVSQVTLCPSSLPSQSSFLLPGPLPPLGFYFRFPKSEPSGFSRSNKNSLLGPERLSGSKTVFLFAQDNRYCLKNMEDLGLRSYQEEVVQRALQGENIIIWLPTGGGKTRAAVYVAKRHLQANPKEAKVVVLVNMVHLVDQHYNNEFSKYLEPQFSVLPVSGDSEEKDFFGKALRKYNLVICTAQILHNAMINTEEDRHVELSDITLLIIDECHHTHKDHVYTKIMQCYVEQKQKRQGPLPQVLGLTASPGTGGKKVLDGAVEHVLTICANMDSAIVSTQNYKPDLQEKVPRPRKHYDITEKRPRDPFGDQLKWMMLQIHEFMGLPSDVRLRECGTQEYEQDVVLLEQRGVRENNRVIAQCALHLREYNDALLINDTLRMIDAYNSLKDFYSGRSTMDVTDMYLVGLFQENQVELKLLAEDPSCENPKMGKLETTLLKQFDTDKESKGILFTKTRKSVQCLHEWITGNVVLLEAGLKADKITGAGNGLSHMTQHEQKDIIRQFRVGRLNLLISTTVAEEGLDIPECNFVVRYGLLTNDIAQLQASGRARAQNSVYSVVAQRGSKEVRRELLNEHLEDLTKSAVAKVQEMTDAQFRQKIEQIQMEELIRRRLAEQKNQAKRNRFSAADVQLVCRSCLKPVAFGSDLRLVEGAHYVNINPEFKREYKKGGMIYIDRDFEDWEHGCKIICNNGNCNKDWGFEMKYKKVAILGTLKISSFALRTPEEQITVKKWKDIPFPVDDFDFTAYVQEHHADLLD</sequence>
<dbReference type="GO" id="GO:0003677">
    <property type="term" value="F:DNA binding"/>
    <property type="evidence" value="ECO:0007669"/>
    <property type="project" value="InterPro"/>
</dbReference>
<dbReference type="EMBL" id="JBBPFD010000002">
    <property type="protein sequence ID" value="KAK7939916.1"/>
    <property type="molecule type" value="Genomic_DNA"/>
</dbReference>
<accession>A0AAW0Q1T6</accession>
<dbReference type="InterPro" id="IPR038557">
    <property type="entry name" value="RLR_C_sf"/>
</dbReference>
<evidence type="ECO:0000313" key="19">
    <source>
        <dbReference type="EMBL" id="KAK7939916.1"/>
    </source>
</evidence>
<keyword evidence="9" id="KW-0347">Helicase</keyword>
<keyword evidence="12" id="KW-0391">Immunity</keyword>
<dbReference type="PROSITE" id="PS51194">
    <property type="entry name" value="HELICASE_CTER"/>
    <property type="match status" value="1"/>
</dbReference>
<evidence type="ECO:0000256" key="7">
    <source>
        <dbReference type="ARBA" id="ARBA00022741"/>
    </source>
</evidence>
<keyword evidence="10" id="KW-0862">Zinc</keyword>
<dbReference type="GO" id="GO:0003727">
    <property type="term" value="F:single-stranded RNA binding"/>
    <property type="evidence" value="ECO:0007669"/>
    <property type="project" value="TreeGrafter"/>
</dbReference>
<dbReference type="InterPro" id="IPR041204">
    <property type="entry name" value="RIG-I-like_C"/>
</dbReference>
<dbReference type="EC" id="3.6.4.13" evidence="3"/>
<dbReference type="GO" id="GO:0008270">
    <property type="term" value="F:zinc ion binding"/>
    <property type="evidence" value="ECO:0007669"/>
    <property type="project" value="TreeGrafter"/>
</dbReference>
<dbReference type="InterPro" id="IPR027417">
    <property type="entry name" value="P-loop_NTPase"/>
</dbReference>
<dbReference type="PANTHER" id="PTHR14074">
    <property type="entry name" value="HELICASE WITH DEATH DOMAIN-RELATED"/>
    <property type="match status" value="1"/>
</dbReference>
<dbReference type="GO" id="GO:0016787">
    <property type="term" value="F:hydrolase activity"/>
    <property type="evidence" value="ECO:0007669"/>
    <property type="project" value="UniProtKB-KW"/>
</dbReference>
<evidence type="ECO:0000259" key="16">
    <source>
        <dbReference type="PROSITE" id="PS51192"/>
    </source>
</evidence>
<evidence type="ECO:0000256" key="11">
    <source>
        <dbReference type="ARBA" id="ARBA00022840"/>
    </source>
</evidence>
<keyword evidence="11" id="KW-0067">ATP-binding</keyword>
<feature type="domain" description="RLR CTR" evidence="18">
    <location>
        <begin position="619"/>
        <end position="748"/>
    </location>
</feature>
<dbReference type="Gene3D" id="3.40.50.300">
    <property type="entry name" value="P-loop containing nucleotide triphosphate hydrolases"/>
    <property type="match status" value="2"/>
</dbReference>
<comment type="similarity">
    <text evidence="2">Belongs to the helicase family. RLR subfamily.</text>
</comment>
<dbReference type="GO" id="GO:0005737">
    <property type="term" value="C:cytoplasm"/>
    <property type="evidence" value="ECO:0007669"/>
    <property type="project" value="UniProtKB-SubCell"/>
</dbReference>
<comment type="subcellular location">
    <subcellularLocation>
        <location evidence="1">Cytoplasm</location>
    </subcellularLocation>
</comment>
<name>A0AAW0Q1T6_9GOBI</name>
<dbReference type="PROSITE" id="PS51192">
    <property type="entry name" value="HELICASE_ATP_BIND_1"/>
    <property type="match status" value="1"/>
</dbReference>
<dbReference type="SMART" id="SM00487">
    <property type="entry name" value="DEXDc"/>
    <property type="match status" value="1"/>
</dbReference>
<evidence type="ECO:0000313" key="20">
    <source>
        <dbReference type="Proteomes" id="UP001460270"/>
    </source>
</evidence>
<dbReference type="PROSITE" id="PS51789">
    <property type="entry name" value="RLR_CTR"/>
    <property type="match status" value="1"/>
</dbReference>
<evidence type="ECO:0000256" key="9">
    <source>
        <dbReference type="ARBA" id="ARBA00022806"/>
    </source>
</evidence>
<dbReference type="GO" id="GO:0140374">
    <property type="term" value="P:antiviral innate immune response"/>
    <property type="evidence" value="ECO:0007669"/>
    <property type="project" value="TreeGrafter"/>
</dbReference>
<dbReference type="Pfam" id="PF11648">
    <property type="entry name" value="RIG-I_C-RD"/>
    <property type="match status" value="1"/>
</dbReference>
<evidence type="ECO:0000256" key="2">
    <source>
        <dbReference type="ARBA" id="ARBA00006866"/>
    </source>
</evidence>
<keyword evidence="5" id="KW-0399">Innate immunity</keyword>
<dbReference type="InterPro" id="IPR001650">
    <property type="entry name" value="Helicase_C-like"/>
</dbReference>
<dbReference type="Pfam" id="PF18119">
    <property type="entry name" value="RIG-I_C"/>
    <property type="match status" value="1"/>
</dbReference>
<dbReference type="GO" id="GO:0005524">
    <property type="term" value="F:ATP binding"/>
    <property type="evidence" value="ECO:0007669"/>
    <property type="project" value="UniProtKB-KW"/>
</dbReference>
<evidence type="ECO:0000256" key="15">
    <source>
        <dbReference type="ARBA" id="ARBA00049390"/>
    </source>
</evidence>
<dbReference type="InterPro" id="IPR021673">
    <property type="entry name" value="RLR_CTR"/>
</dbReference>
<dbReference type="SUPFAM" id="SSF52540">
    <property type="entry name" value="P-loop containing nucleoside triphosphate hydrolases"/>
    <property type="match status" value="2"/>
</dbReference>
<evidence type="ECO:0000256" key="14">
    <source>
        <dbReference type="ARBA" id="ARBA00023118"/>
    </source>
</evidence>
<dbReference type="Pfam" id="PF04851">
    <property type="entry name" value="ResIII"/>
    <property type="match status" value="1"/>
</dbReference>
<dbReference type="CDD" id="cd12090">
    <property type="entry name" value="MDA5_ID"/>
    <property type="match status" value="1"/>
</dbReference>
<evidence type="ECO:0000256" key="13">
    <source>
        <dbReference type="ARBA" id="ARBA00022884"/>
    </source>
</evidence>
<dbReference type="Gene3D" id="1.20.1320.30">
    <property type="match status" value="1"/>
</dbReference>
<dbReference type="SMART" id="SM00490">
    <property type="entry name" value="HELICc"/>
    <property type="match status" value="1"/>
</dbReference>
<dbReference type="GO" id="GO:0003724">
    <property type="term" value="F:RNA helicase activity"/>
    <property type="evidence" value="ECO:0007669"/>
    <property type="project" value="UniProtKB-EC"/>
</dbReference>
<keyword evidence="8" id="KW-0378">Hydrolase</keyword>
<dbReference type="Gene3D" id="2.170.150.30">
    <property type="entry name" value="RIG-I-like receptor, C-terminal regulatory domain"/>
    <property type="match status" value="1"/>
</dbReference>
<evidence type="ECO:0000256" key="4">
    <source>
        <dbReference type="ARBA" id="ARBA00022490"/>
    </source>
</evidence>
<protein>
    <recommendedName>
        <fullName evidence="3">RNA helicase</fullName>
        <ecNumber evidence="3">3.6.4.13</ecNumber>
    </recommendedName>
</protein>
<dbReference type="GO" id="GO:0003725">
    <property type="term" value="F:double-stranded RNA binding"/>
    <property type="evidence" value="ECO:0007669"/>
    <property type="project" value="TreeGrafter"/>
</dbReference>
<dbReference type="Pfam" id="PF00271">
    <property type="entry name" value="Helicase_C"/>
    <property type="match status" value="1"/>
</dbReference>
<reference evidence="20" key="1">
    <citation type="submission" date="2024-04" db="EMBL/GenBank/DDBJ databases">
        <title>Salinicola lusitanus LLJ914,a marine bacterium isolated from the Okinawa Trough.</title>
        <authorList>
            <person name="Li J."/>
        </authorList>
    </citation>
    <scope>NUCLEOTIDE SEQUENCE [LARGE SCALE GENOMIC DNA]</scope>
</reference>
<keyword evidence="14" id="KW-0051">Antiviral defense</keyword>
<evidence type="ECO:0000256" key="1">
    <source>
        <dbReference type="ARBA" id="ARBA00004496"/>
    </source>
</evidence>
<dbReference type="InterPro" id="IPR014001">
    <property type="entry name" value="Helicase_ATP-bd"/>
</dbReference>
<gene>
    <name evidence="19" type="ORF">WMY93_003242</name>
</gene>
<keyword evidence="13" id="KW-0694">RNA-binding</keyword>
<dbReference type="GO" id="GO:0039536">
    <property type="term" value="P:negative regulation of RIG-I signaling pathway"/>
    <property type="evidence" value="ECO:0007669"/>
    <property type="project" value="TreeGrafter"/>
</dbReference>
<feature type="domain" description="Helicase ATP-binding" evidence="16">
    <location>
        <begin position="90"/>
        <end position="269"/>
    </location>
</feature>
<dbReference type="PANTHER" id="PTHR14074:SF7">
    <property type="entry name" value="ATP-DEPENDENT RNA HELICASE DHX58"/>
    <property type="match status" value="1"/>
</dbReference>